<dbReference type="EMBL" id="JACEIK010000694">
    <property type="protein sequence ID" value="MCD7461031.1"/>
    <property type="molecule type" value="Genomic_DNA"/>
</dbReference>
<evidence type="ECO:0000313" key="2">
    <source>
        <dbReference type="EMBL" id="MCD7461031.1"/>
    </source>
</evidence>
<sequence>MVLWMILASGNVLITFCPLPENMQVKHEANKDLARDGSEKEVDMGMVAVGEEGSQDIEDKAACSSELTASCSVFVVRLRLFPTGGYNDLVEDKDDLRLHKSVRKVFGPSGQAARVARDNIVVVGAATKIELACLPASLPISTLSFDVAALGTFVGRVIVAALAPYESLHAQIDDMEAQVNERLKDLIMPDLAKFAESEEEDPFIDLLGEQPKARASTHERAIHDDSLNAPVTTNATVDIPGVITPQPVMPGSQA</sequence>
<protein>
    <submittedName>
        <fullName evidence="2">Uncharacterized protein</fullName>
    </submittedName>
</protein>
<comment type="caution">
    <text evidence="2">The sequence shown here is derived from an EMBL/GenBank/DDBJ whole genome shotgun (WGS) entry which is preliminary data.</text>
</comment>
<feature type="chain" id="PRO_5045247489" evidence="1">
    <location>
        <begin position="16"/>
        <end position="254"/>
    </location>
</feature>
<reference evidence="2 3" key="1">
    <citation type="journal article" date="2021" name="BMC Genomics">
        <title>Datura genome reveals duplications of psychoactive alkaloid biosynthetic genes and high mutation rate following tissue culture.</title>
        <authorList>
            <person name="Rajewski A."/>
            <person name="Carter-House D."/>
            <person name="Stajich J."/>
            <person name="Litt A."/>
        </authorList>
    </citation>
    <scope>NUCLEOTIDE SEQUENCE [LARGE SCALE GENOMIC DNA]</scope>
    <source>
        <strain evidence="2">AR-01</strain>
    </source>
</reference>
<name>A0ABS8SQ71_DATST</name>
<organism evidence="2 3">
    <name type="scientific">Datura stramonium</name>
    <name type="common">Jimsonweed</name>
    <name type="synonym">Common thornapple</name>
    <dbReference type="NCBI Taxonomy" id="4076"/>
    <lineage>
        <taxon>Eukaryota</taxon>
        <taxon>Viridiplantae</taxon>
        <taxon>Streptophyta</taxon>
        <taxon>Embryophyta</taxon>
        <taxon>Tracheophyta</taxon>
        <taxon>Spermatophyta</taxon>
        <taxon>Magnoliopsida</taxon>
        <taxon>eudicotyledons</taxon>
        <taxon>Gunneridae</taxon>
        <taxon>Pentapetalae</taxon>
        <taxon>asterids</taxon>
        <taxon>lamiids</taxon>
        <taxon>Solanales</taxon>
        <taxon>Solanaceae</taxon>
        <taxon>Solanoideae</taxon>
        <taxon>Datureae</taxon>
        <taxon>Datura</taxon>
    </lineage>
</organism>
<keyword evidence="1" id="KW-0732">Signal</keyword>
<feature type="signal peptide" evidence="1">
    <location>
        <begin position="1"/>
        <end position="15"/>
    </location>
</feature>
<proteinExistence type="predicted"/>
<gene>
    <name evidence="2" type="ORF">HAX54_045030</name>
</gene>
<keyword evidence="3" id="KW-1185">Reference proteome</keyword>
<dbReference type="Proteomes" id="UP000823775">
    <property type="component" value="Unassembled WGS sequence"/>
</dbReference>
<evidence type="ECO:0000256" key="1">
    <source>
        <dbReference type="SAM" id="SignalP"/>
    </source>
</evidence>
<accession>A0ABS8SQ71</accession>
<evidence type="ECO:0000313" key="3">
    <source>
        <dbReference type="Proteomes" id="UP000823775"/>
    </source>
</evidence>